<accession>A0A091D927</accession>
<dbReference type="Proteomes" id="UP000028990">
    <property type="component" value="Unassembled WGS sequence"/>
</dbReference>
<dbReference type="EMBL" id="KN122895">
    <property type="protein sequence ID" value="KFO27582.1"/>
    <property type="molecule type" value="Genomic_DNA"/>
</dbReference>
<name>A0A091D927_FUKDA</name>
<organism evidence="1 2">
    <name type="scientific">Fukomys damarensis</name>
    <name type="common">Damaraland mole rat</name>
    <name type="synonym">Cryptomys damarensis</name>
    <dbReference type="NCBI Taxonomy" id="885580"/>
    <lineage>
        <taxon>Eukaryota</taxon>
        <taxon>Metazoa</taxon>
        <taxon>Chordata</taxon>
        <taxon>Craniata</taxon>
        <taxon>Vertebrata</taxon>
        <taxon>Euteleostomi</taxon>
        <taxon>Mammalia</taxon>
        <taxon>Eutheria</taxon>
        <taxon>Euarchontoglires</taxon>
        <taxon>Glires</taxon>
        <taxon>Rodentia</taxon>
        <taxon>Hystricomorpha</taxon>
        <taxon>Bathyergidae</taxon>
        <taxon>Fukomys</taxon>
    </lineage>
</organism>
<dbReference type="AlphaFoldDB" id="A0A091D927"/>
<evidence type="ECO:0000313" key="2">
    <source>
        <dbReference type="Proteomes" id="UP000028990"/>
    </source>
</evidence>
<sequence length="105" mass="11224">MVFLRRTELFALEEELGTSLSLGMAAAFIRGALIFTLSITSWLQCGSLSLVAQILHPASGDELYGMEAPSESLEGKVTKPKHAVGVQIQPVGSLESFPFVQGSLD</sequence>
<gene>
    <name evidence="1" type="ORF">H920_11019</name>
</gene>
<proteinExistence type="predicted"/>
<reference evidence="1 2" key="1">
    <citation type="submission" date="2013-11" db="EMBL/GenBank/DDBJ databases">
        <title>The Damaraland mole rat (Fukomys damarensis) genome and evolution of African mole rats.</title>
        <authorList>
            <person name="Gladyshev V.N."/>
            <person name="Fang X."/>
        </authorList>
    </citation>
    <scope>NUCLEOTIDE SEQUENCE [LARGE SCALE GENOMIC DNA]</scope>
    <source>
        <tissue evidence="1">Liver</tissue>
    </source>
</reference>
<protein>
    <submittedName>
        <fullName evidence="1">Uncharacterized protein</fullName>
    </submittedName>
</protein>
<keyword evidence="2" id="KW-1185">Reference proteome</keyword>
<evidence type="ECO:0000313" key="1">
    <source>
        <dbReference type="EMBL" id="KFO27582.1"/>
    </source>
</evidence>